<feature type="transmembrane region" description="Helical" evidence="8">
    <location>
        <begin position="394"/>
        <end position="414"/>
    </location>
</feature>
<keyword evidence="5 8" id="KW-1133">Transmembrane helix</keyword>
<evidence type="ECO:0000256" key="2">
    <source>
        <dbReference type="ARBA" id="ARBA00022448"/>
    </source>
</evidence>
<dbReference type="PROSITE" id="PS50850">
    <property type="entry name" value="MFS"/>
    <property type="match status" value="1"/>
</dbReference>
<dbReference type="Gene3D" id="1.20.1250.20">
    <property type="entry name" value="MFS general substrate transporter like domains"/>
    <property type="match status" value="2"/>
</dbReference>
<sequence>MLKRLILPIYLPLFLEYAGVSAYLPLLPLIAVRLGFSVPEAAALGLIQGLCAVLLPIPLARLLAAMGERRALLASGALQGATSLGLGVVVHRALAAGGADGAGPADRLALIAGLLVINMGLVLWHVGRQAYLADALPESIRARGLTTLGGALRMGQVVGPFIGAAVIAAGSTAGVFFLHTGLMVLATVLVALTLLPLDDPPPGPASADAASADAAAPDSATPDAAAPGTAAPDAAAPAPLRRPTPPLSHRDAARRRIAVAAGILPVSMSRSNRMIIIPLVALSLGLGEDHVAIVVGIAAVVEIALFYPAGLLMDRFGRAAVAVPCSLGLAAGMALMAPLALGGHATTPQPWALPALLAAATVMSLGNGLGSGIQVTLGVDLARPQYRVRDLGRWNSLVGVGQLAGPGLVTAVTVVAPVGVAAGTMAVLCGAGGAWLARILPRVTPAPSRR</sequence>
<evidence type="ECO:0000256" key="4">
    <source>
        <dbReference type="ARBA" id="ARBA00022692"/>
    </source>
</evidence>
<keyword evidence="3" id="KW-1003">Cell membrane</keyword>
<feature type="transmembrane region" description="Helical" evidence="8">
    <location>
        <begin position="42"/>
        <end position="64"/>
    </location>
</feature>
<protein>
    <submittedName>
        <fullName evidence="10">MFS family permease</fullName>
    </submittedName>
</protein>
<dbReference type="SUPFAM" id="SSF103473">
    <property type="entry name" value="MFS general substrate transporter"/>
    <property type="match status" value="1"/>
</dbReference>
<dbReference type="InterPro" id="IPR011701">
    <property type="entry name" value="MFS"/>
</dbReference>
<evidence type="ECO:0000256" key="3">
    <source>
        <dbReference type="ARBA" id="ARBA00022475"/>
    </source>
</evidence>
<evidence type="ECO:0000256" key="7">
    <source>
        <dbReference type="SAM" id="MobiDB-lite"/>
    </source>
</evidence>
<feature type="transmembrane region" description="Helical" evidence="8">
    <location>
        <begin position="351"/>
        <end position="373"/>
    </location>
</feature>
<comment type="subcellular location">
    <subcellularLocation>
        <location evidence="1">Cell membrane</location>
        <topology evidence="1">Multi-pass membrane protein</topology>
    </subcellularLocation>
</comment>
<dbReference type="PANTHER" id="PTHR23517:SF2">
    <property type="entry name" value="MULTIDRUG RESISTANCE PROTEIN MDTH"/>
    <property type="match status" value="1"/>
</dbReference>
<dbReference type="EMBL" id="JACHWP010000005">
    <property type="protein sequence ID" value="MBB3023436.1"/>
    <property type="molecule type" value="Genomic_DNA"/>
</dbReference>
<feature type="transmembrane region" description="Helical" evidence="8">
    <location>
        <begin position="420"/>
        <end position="440"/>
    </location>
</feature>
<dbReference type="Proteomes" id="UP000568050">
    <property type="component" value="Unassembled WGS sequence"/>
</dbReference>
<feature type="transmembrane region" description="Helical" evidence="8">
    <location>
        <begin position="107"/>
        <end position="127"/>
    </location>
</feature>
<dbReference type="InterPro" id="IPR050171">
    <property type="entry name" value="MFS_Transporters"/>
</dbReference>
<dbReference type="GO" id="GO:0005886">
    <property type="term" value="C:plasma membrane"/>
    <property type="evidence" value="ECO:0007669"/>
    <property type="project" value="UniProtKB-SubCell"/>
</dbReference>
<keyword evidence="11" id="KW-1185">Reference proteome</keyword>
<keyword evidence="2" id="KW-0813">Transport</keyword>
<feature type="transmembrane region" description="Helical" evidence="8">
    <location>
        <begin position="71"/>
        <end position="95"/>
    </location>
</feature>
<dbReference type="InterPro" id="IPR020846">
    <property type="entry name" value="MFS_dom"/>
</dbReference>
<dbReference type="PANTHER" id="PTHR23517">
    <property type="entry name" value="RESISTANCE PROTEIN MDTM, PUTATIVE-RELATED-RELATED"/>
    <property type="match status" value="1"/>
</dbReference>
<evidence type="ECO:0000256" key="6">
    <source>
        <dbReference type="ARBA" id="ARBA00023136"/>
    </source>
</evidence>
<feature type="region of interest" description="Disordered" evidence="7">
    <location>
        <begin position="203"/>
        <end position="251"/>
    </location>
</feature>
<feature type="compositionally biased region" description="Low complexity" evidence="7">
    <location>
        <begin position="205"/>
        <end position="239"/>
    </location>
</feature>
<name>A0A839R2T6_9MICO</name>
<evidence type="ECO:0000313" key="10">
    <source>
        <dbReference type="EMBL" id="MBB3023436.1"/>
    </source>
</evidence>
<evidence type="ECO:0000256" key="5">
    <source>
        <dbReference type="ARBA" id="ARBA00022989"/>
    </source>
</evidence>
<proteinExistence type="predicted"/>
<feature type="transmembrane region" description="Helical" evidence="8">
    <location>
        <begin position="290"/>
        <end position="307"/>
    </location>
</feature>
<evidence type="ECO:0000256" key="8">
    <source>
        <dbReference type="SAM" id="Phobius"/>
    </source>
</evidence>
<dbReference type="InterPro" id="IPR036259">
    <property type="entry name" value="MFS_trans_sf"/>
</dbReference>
<feature type="transmembrane region" description="Helical" evidence="8">
    <location>
        <begin position="176"/>
        <end position="197"/>
    </location>
</feature>
<feature type="transmembrane region" description="Helical" evidence="8">
    <location>
        <begin position="319"/>
        <end position="339"/>
    </location>
</feature>
<dbReference type="Pfam" id="PF07690">
    <property type="entry name" value="MFS_1"/>
    <property type="match status" value="2"/>
</dbReference>
<gene>
    <name evidence="10" type="ORF">FHX50_001731</name>
</gene>
<dbReference type="GO" id="GO:0022857">
    <property type="term" value="F:transmembrane transporter activity"/>
    <property type="evidence" value="ECO:0007669"/>
    <property type="project" value="InterPro"/>
</dbReference>
<comment type="caution">
    <text evidence="10">The sequence shown here is derived from an EMBL/GenBank/DDBJ whole genome shotgun (WGS) entry which is preliminary data.</text>
</comment>
<dbReference type="RefSeq" id="WP_183376608.1">
    <property type="nucleotide sequence ID" value="NZ_CBCSFZ010000013.1"/>
</dbReference>
<keyword evidence="6 8" id="KW-0472">Membrane</keyword>
<dbReference type="AlphaFoldDB" id="A0A839R2T6"/>
<organism evidence="10 11">
    <name type="scientific">Helcobacillus massiliensis</name>
    <dbReference type="NCBI Taxonomy" id="521392"/>
    <lineage>
        <taxon>Bacteria</taxon>
        <taxon>Bacillati</taxon>
        <taxon>Actinomycetota</taxon>
        <taxon>Actinomycetes</taxon>
        <taxon>Micrococcales</taxon>
        <taxon>Dermabacteraceae</taxon>
        <taxon>Helcobacillus</taxon>
    </lineage>
</organism>
<evidence type="ECO:0000256" key="1">
    <source>
        <dbReference type="ARBA" id="ARBA00004651"/>
    </source>
</evidence>
<accession>A0A839R2T6</accession>
<evidence type="ECO:0000313" key="11">
    <source>
        <dbReference type="Proteomes" id="UP000568050"/>
    </source>
</evidence>
<evidence type="ECO:0000259" key="9">
    <source>
        <dbReference type="PROSITE" id="PS50850"/>
    </source>
</evidence>
<feature type="domain" description="Major facilitator superfamily (MFS) profile" evidence="9">
    <location>
        <begin position="1"/>
        <end position="198"/>
    </location>
</feature>
<reference evidence="10 11" key="1">
    <citation type="submission" date="2020-08" db="EMBL/GenBank/DDBJ databases">
        <title>Sequencing the genomes of 1000 actinobacteria strains.</title>
        <authorList>
            <person name="Klenk H.-P."/>
        </authorList>
    </citation>
    <scope>NUCLEOTIDE SEQUENCE [LARGE SCALE GENOMIC DNA]</scope>
    <source>
        <strain evidence="10 11">DSM 23040</strain>
    </source>
</reference>
<keyword evidence="4 8" id="KW-0812">Transmembrane</keyword>
<feature type="transmembrane region" description="Helical" evidence="8">
    <location>
        <begin position="7"/>
        <end position="30"/>
    </location>
</feature>